<dbReference type="Gene3D" id="1.20.1250.20">
    <property type="entry name" value="MFS general substrate transporter like domains"/>
    <property type="match status" value="1"/>
</dbReference>
<dbReference type="Proteomes" id="UP000462449">
    <property type="component" value="Unassembled WGS sequence"/>
</dbReference>
<dbReference type="Proteomes" id="UP000285951">
    <property type="component" value="Unassembled WGS sequence"/>
</dbReference>
<dbReference type="Pfam" id="PF07690">
    <property type="entry name" value="MFS_1"/>
    <property type="match status" value="1"/>
</dbReference>
<evidence type="ECO:0000256" key="4">
    <source>
        <dbReference type="SAM" id="Phobius"/>
    </source>
</evidence>
<keyword evidence="7" id="KW-1185">Reference proteome</keyword>
<feature type="transmembrane region" description="Helical" evidence="4">
    <location>
        <begin position="27"/>
        <end position="50"/>
    </location>
</feature>
<evidence type="ECO:0000256" key="1">
    <source>
        <dbReference type="ARBA" id="ARBA00022692"/>
    </source>
</evidence>
<dbReference type="EMBL" id="QTZN02000006">
    <property type="protein sequence ID" value="MVB06220.1"/>
    <property type="molecule type" value="Genomic_DNA"/>
</dbReference>
<comment type="caution">
    <text evidence="5">The sequence shown here is derived from an EMBL/GenBank/DDBJ whole genome shotgun (WGS) entry which is preliminary data.</text>
</comment>
<feature type="transmembrane region" description="Helical" evidence="4">
    <location>
        <begin position="392"/>
        <end position="412"/>
    </location>
</feature>
<dbReference type="OrthoDB" id="1375074at2"/>
<feature type="transmembrane region" description="Helical" evidence="4">
    <location>
        <begin position="318"/>
        <end position="337"/>
    </location>
</feature>
<feature type="transmembrane region" description="Helical" evidence="4">
    <location>
        <begin position="62"/>
        <end position="82"/>
    </location>
</feature>
<feature type="transmembrane region" description="Helical" evidence="4">
    <location>
        <begin position="187"/>
        <end position="207"/>
    </location>
</feature>
<evidence type="ECO:0000313" key="7">
    <source>
        <dbReference type="Proteomes" id="UP000285951"/>
    </source>
</evidence>
<dbReference type="RefSeq" id="WP_124993425.1">
    <property type="nucleotide sequence ID" value="NZ_JAVCNR010000007.1"/>
</dbReference>
<accession>A0A425YA20</accession>
<evidence type="ECO:0000256" key="3">
    <source>
        <dbReference type="ARBA" id="ARBA00023136"/>
    </source>
</evidence>
<name>A0A425YA20_9BACT</name>
<dbReference type="PANTHER" id="PTHR23526:SF2">
    <property type="entry name" value="MAJOR FACILITATOR SUPERFAMILY (MFS) PROFILE DOMAIN-CONTAINING PROTEIN"/>
    <property type="match status" value="1"/>
</dbReference>
<dbReference type="EMBL" id="WOTW01000006">
    <property type="protein sequence ID" value="MUP37015.1"/>
    <property type="molecule type" value="Genomic_DNA"/>
</dbReference>
<dbReference type="SUPFAM" id="SSF103473">
    <property type="entry name" value="MFS general substrate transporter"/>
    <property type="match status" value="1"/>
</dbReference>
<proteinExistence type="predicted"/>
<feature type="transmembrane region" description="Helical" evidence="4">
    <location>
        <begin position="89"/>
        <end position="108"/>
    </location>
</feature>
<dbReference type="GO" id="GO:0022857">
    <property type="term" value="F:transmembrane transporter activity"/>
    <property type="evidence" value="ECO:0007669"/>
    <property type="project" value="InterPro"/>
</dbReference>
<dbReference type="InterPro" id="IPR011701">
    <property type="entry name" value="MFS"/>
</dbReference>
<sequence>MAAITKILKKALSEYYFFLSNPRDMRVLLITNMIYAFVLPVVDIFVSAYIMRFTNNDFTLVAYYQLAIYTGIPLTFFINGFLLKKIKIANLYSFGMLLSGISMLFMMTLDHLNFAGVVFSGLIMGASFGFFWANRDFLALDTTNDKNRNYYYGLETFFFTITSIIIPLIVGWFIISSKTLGWFGEHRAYQVITLCVFILTIISSIVIHREKFKNPKQKKFLHFHFDRLWHKMLFLAGLKGLAQGYLVTAPAILIMYLIGDEGSLGTIQAISGIVTAIVLYLLGRFSKPEHRIYIFAVGLLIFVAGTMANAIMFSATGAMVFMLAMVLFRPLHDIAYFPIQMRVIDVLSRKEKRNEFAYIFNHEFGLFVGRVFGLVMFLLLTHYVSEVFALKYSLLIIALLQLISIPVAKMVIKHTSKEEFKSNGQDVRLRDVDDKLVVEPLVQ</sequence>
<keyword evidence="3 4" id="KW-0472">Membrane</keyword>
<dbReference type="PANTHER" id="PTHR23526">
    <property type="entry name" value="INTEGRAL MEMBRANE TRANSPORT PROTEIN-RELATED"/>
    <property type="match status" value="1"/>
</dbReference>
<evidence type="ECO:0000313" key="6">
    <source>
        <dbReference type="EMBL" id="MVB06220.1"/>
    </source>
</evidence>
<dbReference type="AlphaFoldDB" id="A0A425YA20"/>
<feature type="transmembrane region" description="Helical" evidence="4">
    <location>
        <begin position="292"/>
        <end position="312"/>
    </location>
</feature>
<evidence type="ECO:0000313" key="5">
    <source>
        <dbReference type="EMBL" id="MUP37015.1"/>
    </source>
</evidence>
<protein>
    <submittedName>
        <fullName evidence="5">MFS transporter</fullName>
    </submittedName>
</protein>
<feature type="transmembrane region" description="Helical" evidence="4">
    <location>
        <begin position="264"/>
        <end position="283"/>
    </location>
</feature>
<keyword evidence="2 4" id="KW-1133">Transmembrane helix</keyword>
<feature type="transmembrane region" description="Helical" evidence="4">
    <location>
        <begin position="154"/>
        <end position="175"/>
    </location>
</feature>
<gene>
    <name evidence="6" type="ORF">DWB62_004225</name>
    <name evidence="5" type="ORF">GNY23_04225</name>
</gene>
<dbReference type="CDD" id="cd06174">
    <property type="entry name" value="MFS"/>
    <property type="match status" value="1"/>
</dbReference>
<feature type="transmembrane region" description="Helical" evidence="4">
    <location>
        <begin position="358"/>
        <end position="380"/>
    </location>
</feature>
<reference evidence="6 7" key="1">
    <citation type="submission" date="2019-11" db="EMBL/GenBank/DDBJ databases">
        <title>Draft genome sequence of Labilibaculum sp. strain SYP isolated from Black Sea.</title>
        <authorList>
            <person name="Yadav S."/>
            <person name="Villanueva L."/>
        </authorList>
    </citation>
    <scope>NUCLEOTIDE SEQUENCE [LARGE SCALE GENOMIC DNA]</scope>
    <source>
        <strain evidence="6 7">44</strain>
    </source>
</reference>
<feature type="transmembrane region" description="Helical" evidence="4">
    <location>
        <begin position="114"/>
        <end position="133"/>
    </location>
</feature>
<organism evidence="5 8">
    <name type="scientific">Labilibaculum euxinus</name>
    <dbReference type="NCBI Taxonomy" id="2686357"/>
    <lineage>
        <taxon>Bacteria</taxon>
        <taxon>Pseudomonadati</taxon>
        <taxon>Bacteroidota</taxon>
        <taxon>Bacteroidia</taxon>
        <taxon>Marinilabiliales</taxon>
        <taxon>Marinifilaceae</taxon>
        <taxon>Labilibaculum</taxon>
    </lineage>
</organism>
<feature type="transmembrane region" description="Helical" evidence="4">
    <location>
        <begin position="228"/>
        <end position="258"/>
    </location>
</feature>
<keyword evidence="1 4" id="KW-0812">Transmembrane</keyword>
<evidence type="ECO:0000313" key="8">
    <source>
        <dbReference type="Proteomes" id="UP000462449"/>
    </source>
</evidence>
<evidence type="ECO:0000256" key="2">
    <source>
        <dbReference type="ARBA" id="ARBA00022989"/>
    </source>
</evidence>
<dbReference type="InterPro" id="IPR036259">
    <property type="entry name" value="MFS_trans_sf"/>
</dbReference>
<dbReference type="InterPro" id="IPR052528">
    <property type="entry name" value="Sugar_transport-like"/>
</dbReference>
<reference evidence="5 8" key="2">
    <citation type="submission" date="2019-12" db="EMBL/GenBank/DDBJ databases">
        <title>Draft genome sequence of Labilibaculum sp. strain 44 isolated from deep waters of Black Sea.</title>
        <authorList>
            <person name="Yadav S."/>
            <person name="Villanueva L."/>
        </authorList>
    </citation>
    <scope>NUCLEOTIDE SEQUENCE [LARGE SCALE GENOMIC DNA]</scope>
    <source>
        <strain evidence="5 8">44</strain>
    </source>
</reference>